<organism evidence="1 2">
    <name type="scientific">Nitrosarchaeum koreense MY1</name>
    <dbReference type="NCBI Taxonomy" id="1001994"/>
    <lineage>
        <taxon>Archaea</taxon>
        <taxon>Nitrososphaerota</taxon>
        <taxon>Nitrososphaeria</taxon>
        <taxon>Nitrosopumilales</taxon>
        <taxon>Nitrosopumilaceae</taxon>
        <taxon>Nitrosarchaeum</taxon>
    </lineage>
</organism>
<dbReference type="PATRIC" id="fig|1001994.6.peg.440"/>
<name>F9CVC3_9ARCH</name>
<dbReference type="Proteomes" id="UP000004440">
    <property type="component" value="Unassembled WGS sequence"/>
</dbReference>
<protein>
    <submittedName>
        <fullName evidence="1">Uncharacterized protein</fullName>
    </submittedName>
</protein>
<keyword evidence="2" id="KW-1185">Reference proteome</keyword>
<comment type="caution">
    <text evidence="1">The sequence shown here is derived from an EMBL/GenBank/DDBJ whole genome shotgun (WGS) entry which is preliminary data.</text>
</comment>
<dbReference type="OrthoDB" id="10612at2157"/>
<evidence type="ECO:0000313" key="2">
    <source>
        <dbReference type="Proteomes" id="UP000004440"/>
    </source>
</evidence>
<reference evidence="1 2" key="1">
    <citation type="journal article" date="2011" name="J. Bacteriol.">
        <title>Genome Sequence of an Ammonia-Oxidizing Soil Archaeon, "Candidatus Nitrosoarchaeum koreensis" MY1.</title>
        <authorList>
            <person name="Kim B.K."/>
            <person name="Jung M.Y."/>
            <person name="Yu D.S."/>
            <person name="Park S.J."/>
            <person name="Oh T.K."/>
            <person name="Rhee S.K."/>
            <person name="Kim J.F."/>
        </authorList>
    </citation>
    <scope>NUCLEOTIDE SEQUENCE [LARGE SCALE GENOMIC DNA]</scope>
    <source>
        <strain evidence="1 2">MY1</strain>
    </source>
</reference>
<sequence>MDSFVPVTPIQLQIRKIIFENHNDVDEKFTNDEIFEKIKQNGDLDPSWIIDDIESYFMDICNSGLARNIAQNFTTIWMKLFEPMKKQHCNTCNFDVYLGMNEKPICPNPLCNSTI</sequence>
<dbReference type="EMBL" id="AFPU01000001">
    <property type="protein sequence ID" value="EGP93225.1"/>
    <property type="molecule type" value="Genomic_DNA"/>
</dbReference>
<gene>
    <name evidence="1" type="ORF">MY1_0457</name>
</gene>
<proteinExistence type="predicted"/>
<dbReference type="AlphaFoldDB" id="F9CVC3"/>
<dbReference type="RefSeq" id="WP_007549917.1">
    <property type="nucleotide sequence ID" value="NZ_AFPU01000001.1"/>
</dbReference>
<accession>F9CVC3</accession>
<dbReference type="STRING" id="1001994.MY1_0457"/>
<evidence type="ECO:0000313" key="1">
    <source>
        <dbReference type="EMBL" id="EGP93225.1"/>
    </source>
</evidence>